<proteinExistence type="predicted"/>
<dbReference type="Proteomes" id="UP001146120">
    <property type="component" value="Unassembled WGS sequence"/>
</dbReference>
<dbReference type="AlphaFoldDB" id="A0AAV2ZKU8"/>
<keyword evidence="2" id="KW-1185">Reference proteome</keyword>
<gene>
    <name evidence="1" type="ORF">N0F65_000716</name>
</gene>
<name>A0AAV2ZKU8_9STRA</name>
<dbReference type="EMBL" id="DAKRPA010000003">
    <property type="protein sequence ID" value="DBA05028.1"/>
    <property type="molecule type" value="Genomic_DNA"/>
</dbReference>
<reference evidence="1" key="2">
    <citation type="journal article" date="2023" name="Microbiol Resour">
        <title>Decontamination and Annotation of the Draft Genome Sequence of the Oomycete Lagenidium giganteum ARSEF 373.</title>
        <authorList>
            <person name="Morgan W.R."/>
            <person name="Tartar A."/>
        </authorList>
    </citation>
    <scope>NUCLEOTIDE SEQUENCE</scope>
    <source>
        <strain evidence="1">ARSEF 373</strain>
    </source>
</reference>
<accession>A0AAV2ZKU8</accession>
<organism evidence="1 2">
    <name type="scientific">Lagenidium giganteum</name>
    <dbReference type="NCBI Taxonomy" id="4803"/>
    <lineage>
        <taxon>Eukaryota</taxon>
        <taxon>Sar</taxon>
        <taxon>Stramenopiles</taxon>
        <taxon>Oomycota</taxon>
        <taxon>Peronosporomycetes</taxon>
        <taxon>Pythiales</taxon>
        <taxon>Pythiaceae</taxon>
    </lineage>
</organism>
<evidence type="ECO:0000313" key="2">
    <source>
        <dbReference type="Proteomes" id="UP001146120"/>
    </source>
</evidence>
<reference evidence="1" key="1">
    <citation type="submission" date="2022-11" db="EMBL/GenBank/DDBJ databases">
        <authorList>
            <person name="Morgan W.R."/>
            <person name="Tartar A."/>
        </authorList>
    </citation>
    <scope>NUCLEOTIDE SEQUENCE</scope>
    <source>
        <strain evidence="1">ARSEF 373</strain>
    </source>
</reference>
<evidence type="ECO:0000313" key="1">
    <source>
        <dbReference type="EMBL" id="DBA05028.1"/>
    </source>
</evidence>
<comment type="caution">
    <text evidence="1">The sequence shown here is derived from an EMBL/GenBank/DDBJ whole genome shotgun (WGS) entry which is preliminary data.</text>
</comment>
<protein>
    <submittedName>
        <fullName evidence="1">Uncharacterized protein</fullName>
    </submittedName>
</protein>
<sequence>MAPSEVDLRALEDAVTHTRQRTIAGRSRDAYRNSTVRFVRWMVQFKRCLVPHAFLASLEFDPEHQATKASVTAALDTAPENPPIRFERTTARDFMTWVLSMKADDGGYHVLATYAGHRSAFFNLFRDYHQSMSPELKRELSHHFRGLRNQIADAVGNGEGKVEVGKAPMTVAMLSAIATGMLQSESRDMVFARTCMLLCWNLMSRATNTTSFCYSHIAWGIYWATYSIDSTDCHLFPGHEQYDRFRKALRRALLIPSVRRHLEESGKDSSSIGTHSLRKGAATFASSGSTACPSAVAVHLRAGWTMGGVQDRYLRYDAAGDMFVGRTVSALPIGKPEFAVLPPHFVTDSDLVVRNAVRICFPGLPAPAALIGEYALASLVYHSEFLTETLPSAHPLLETPIFRQIALLSTLRSFVQCGATSDRNIVPTGIPPHVTILQELAHLRQTVERQQDQQVASNESLVKRVVDGVTNVIEERECHNGVPTCDRLAATVMRCLRDAGVLRREEPDVVPSIQNDDDVPASPATFEVYTCGGGLPAFPQNVRLPDGSPQQAWEYRCCGVDRLPPFRTMKSPDLMDRNQRKRLSDLRHLMSILKARAVQLGLRHQGITADEALTEFEQCKDAIEVDTNTPAQRKRRRGQLVWITVTTLLRKRARTANQSHPSS</sequence>